<dbReference type="OrthoDB" id="10249433at2759"/>
<evidence type="ECO:0000313" key="1">
    <source>
        <dbReference type="EMBL" id="CAD8196940.1"/>
    </source>
</evidence>
<evidence type="ECO:0000313" key="2">
    <source>
        <dbReference type="Proteomes" id="UP000683925"/>
    </source>
</evidence>
<keyword evidence="2" id="KW-1185">Reference proteome</keyword>
<dbReference type="Proteomes" id="UP000683925">
    <property type="component" value="Unassembled WGS sequence"/>
</dbReference>
<reference evidence="1" key="1">
    <citation type="submission" date="2021-01" db="EMBL/GenBank/DDBJ databases">
        <authorList>
            <consortium name="Genoscope - CEA"/>
            <person name="William W."/>
        </authorList>
    </citation>
    <scope>NUCLEOTIDE SEQUENCE</scope>
</reference>
<organism evidence="1 2">
    <name type="scientific">Paramecium octaurelia</name>
    <dbReference type="NCBI Taxonomy" id="43137"/>
    <lineage>
        <taxon>Eukaryota</taxon>
        <taxon>Sar</taxon>
        <taxon>Alveolata</taxon>
        <taxon>Ciliophora</taxon>
        <taxon>Intramacronucleata</taxon>
        <taxon>Oligohymenophorea</taxon>
        <taxon>Peniculida</taxon>
        <taxon>Parameciidae</taxon>
        <taxon>Paramecium</taxon>
    </lineage>
</organism>
<dbReference type="AlphaFoldDB" id="A0A8S1X6Y1"/>
<name>A0A8S1X6Y1_PAROT</name>
<dbReference type="EMBL" id="CAJJDP010000113">
    <property type="protein sequence ID" value="CAD8196940.1"/>
    <property type="molecule type" value="Genomic_DNA"/>
</dbReference>
<sequence length="74" mass="8742">MQLKISENFIELDLNQTFFGVEPLPALIFGVKMFQEKIIYIYLLNFANQQISKQNSQLYRFPATIMYCVEQLDT</sequence>
<proteinExistence type="predicted"/>
<protein>
    <submittedName>
        <fullName evidence="1">Uncharacterized protein</fullName>
    </submittedName>
</protein>
<gene>
    <name evidence="1" type="ORF">POCTA_138.1.T1130058</name>
</gene>
<accession>A0A8S1X6Y1</accession>
<comment type="caution">
    <text evidence="1">The sequence shown here is derived from an EMBL/GenBank/DDBJ whole genome shotgun (WGS) entry which is preliminary data.</text>
</comment>